<keyword evidence="3" id="KW-1185">Reference proteome</keyword>
<accession>A0AAE1BRH1</accession>
<protein>
    <submittedName>
        <fullName evidence="2">Uncharacterized protein</fullName>
    </submittedName>
</protein>
<reference evidence="2" key="1">
    <citation type="submission" date="2023-10" db="EMBL/GenBank/DDBJ databases">
        <title>Genome assemblies of two species of porcelain crab, Petrolisthes cinctipes and Petrolisthes manimaculis (Anomura: Porcellanidae).</title>
        <authorList>
            <person name="Angst P."/>
        </authorList>
    </citation>
    <scope>NUCLEOTIDE SEQUENCE</scope>
    <source>
        <strain evidence="2">PB745_01</strain>
        <tissue evidence="2">Gill</tissue>
    </source>
</reference>
<keyword evidence="1" id="KW-0732">Signal</keyword>
<comment type="caution">
    <text evidence="2">The sequence shown here is derived from an EMBL/GenBank/DDBJ whole genome shotgun (WGS) entry which is preliminary data.</text>
</comment>
<evidence type="ECO:0000256" key="1">
    <source>
        <dbReference type="SAM" id="SignalP"/>
    </source>
</evidence>
<proteinExistence type="predicted"/>
<name>A0AAE1BRH1_PETCI</name>
<sequence length="112" mass="12560">MLLVLFLLSTLACHAPPFPHYSPGLHDSATKTDVPRKKKNTVIHGRNPKFPPKQQIRLHLHPLLPPLVSENPPFPPHHRLSACNLHSLSHLFFSPSSYTTSPNPPPSFLMLL</sequence>
<organism evidence="2 3">
    <name type="scientific">Petrolisthes cinctipes</name>
    <name type="common">Flat porcelain crab</name>
    <dbReference type="NCBI Taxonomy" id="88211"/>
    <lineage>
        <taxon>Eukaryota</taxon>
        <taxon>Metazoa</taxon>
        <taxon>Ecdysozoa</taxon>
        <taxon>Arthropoda</taxon>
        <taxon>Crustacea</taxon>
        <taxon>Multicrustacea</taxon>
        <taxon>Malacostraca</taxon>
        <taxon>Eumalacostraca</taxon>
        <taxon>Eucarida</taxon>
        <taxon>Decapoda</taxon>
        <taxon>Pleocyemata</taxon>
        <taxon>Anomura</taxon>
        <taxon>Galatheoidea</taxon>
        <taxon>Porcellanidae</taxon>
        <taxon>Petrolisthes</taxon>
    </lineage>
</organism>
<gene>
    <name evidence="2" type="ORF">Pcinc_038611</name>
</gene>
<evidence type="ECO:0000313" key="3">
    <source>
        <dbReference type="Proteomes" id="UP001286313"/>
    </source>
</evidence>
<evidence type="ECO:0000313" key="2">
    <source>
        <dbReference type="EMBL" id="KAK3854957.1"/>
    </source>
</evidence>
<dbReference type="EMBL" id="JAWQEG010006404">
    <property type="protein sequence ID" value="KAK3854957.1"/>
    <property type="molecule type" value="Genomic_DNA"/>
</dbReference>
<dbReference type="Proteomes" id="UP001286313">
    <property type="component" value="Unassembled WGS sequence"/>
</dbReference>
<feature type="chain" id="PRO_5042191589" evidence="1">
    <location>
        <begin position="16"/>
        <end position="112"/>
    </location>
</feature>
<feature type="signal peptide" evidence="1">
    <location>
        <begin position="1"/>
        <end position="15"/>
    </location>
</feature>
<dbReference type="AlphaFoldDB" id="A0AAE1BRH1"/>